<evidence type="ECO:0000313" key="3">
    <source>
        <dbReference type="EMBL" id="KAK8914040.1"/>
    </source>
</evidence>
<dbReference type="Proteomes" id="UP001418222">
    <property type="component" value="Unassembled WGS sequence"/>
</dbReference>
<dbReference type="Pfam" id="PF13041">
    <property type="entry name" value="PPR_2"/>
    <property type="match status" value="1"/>
</dbReference>
<feature type="repeat" description="PPR" evidence="2">
    <location>
        <begin position="64"/>
        <end position="99"/>
    </location>
</feature>
<proteinExistence type="predicted"/>
<keyword evidence="4" id="KW-1185">Reference proteome</keyword>
<dbReference type="PROSITE" id="PS51375">
    <property type="entry name" value="PPR"/>
    <property type="match status" value="3"/>
</dbReference>
<evidence type="ECO:0000256" key="2">
    <source>
        <dbReference type="PROSITE-ProRule" id="PRU00708"/>
    </source>
</evidence>
<dbReference type="Pfam" id="PF01535">
    <property type="entry name" value="PPR"/>
    <property type="match status" value="1"/>
</dbReference>
<accession>A0AAP0AT44</accession>
<organism evidence="3 4">
    <name type="scientific">Platanthera zijinensis</name>
    <dbReference type="NCBI Taxonomy" id="2320716"/>
    <lineage>
        <taxon>Eukaryota</taxon>
        <taxon>Viridiplantae</taxon>
        <taxon>Streptophyta</taxon>
        <taxon>Embryophyta</taxon>
        <taxon>Tracheophyta</taxon>
        <taxon>Spermatophyta</taxon>
        <taxon>Magnoliopsida</taxon>
        <taxon>Liliopsida</taxon>
        <taxon>Asparagales</taxon>
        <taxon>Orchidaceae</taxon>
        <taxon>Orchidoideae</taxon>
        <taxon>Orchideae</taxon>
        <taxon>Orchidinae</taxon>
        <taxon>Platanthera</taxon>
    </lineage>
</organism>
<comment type="caution">
    <text evidence="3">The sequence shown here is derived from an EMBL/GenBank/DDBJ whole genome shotgun (WGS) entry which is preliminary data.</text>
</comment>
<evidence type="ECO:0000256" key="1">
    <source>
        <dbReference type="ARBA" id="ARBA00022737"/>
    </source>
</evidence>
<dbReference type="NCBIfam" id="TIGR00756">
    <property type="entry name" value="PPR"/>
    <property type="match status" value="3"/>
</dbReference>
<protein>
    <submittedName>
        <fullName evidence="3">Pentatricopeptide repeat-containing protein</fullName>
    </submittedName>
</protein>
<dbReference type="PANTHER" id="PTHR47926:SF492">
    <property type="entry name" value="DYW DOMAIN-CONTAINING PROTEIN"/>
    <property type="match status" value="1"/>
</dbReference>
<dbReference type="Pfam" id="PF12854">
    <property type="entry name" value="PPR_1"/>
    <property type="match status" value="1"/>
</dbReference>
<keyword evidence="1" id="KW-0677">Repeat</keyword>
<dbReference type="GO" id="GO:0009451">
    <property type="term" value="P:RNA modification"/>
    <property type="evidence" value="ECO:0007669"/>
    <property type="project" value="InterPro"/>
</dbReference>
<dbReference type="FunFam" id="1.25.40.10:FF:000242">
    <property type="entry name" value="Pentatricopeptide repeat-containing protein"/>
    <property type="match status" value="1"/>
</dbReference>
<name>A0AAP0AT44_9ASPA</name>
<dbReference type="Gene3D" id="1.25.40.10">
    <property type="entry name" value="Tetratricopeptide repeat domain"/>
    <property type="match status" value="1"/>
</dbReference>
<dbReference type="InterPro" id="IPR002885">
    <property type="entry name" value="PPR_rpt"/>
</dbReference>
<dbReference type="GO" id="GO:0003723">
    <property type="term" value="F:RNA binding"/>
    <property type="evidence" value="ECO:0007669"/>
    <property type="project" value="InterPro"/>
</dbReference>
<dbReference type="AlphaFoldDB" id="A0AAP0AT44"/>
<feature type="repeat" description="PPR" evidence="2">
    <location>
        <begin position="29"/>
        <end position="63"/>
    </location>
</feature>
<dbReference type="InterPro" id="IPR046960">
    <property type="entry name" value="PPR_At4g14850-like_plant"/>
</dbReference>
<dbReference type="EMBL" id="JBBWWQ010000021">
    <property type="protein sequence ID" value="KAK8914040.1"/>
    <property type="molecule type" value="Genomic_DNA"/>
</dbReference>
<evidence type="ECO:0000313" key="4">
    <source>
        <dbReference type="Proteomes" id="UP001418222"/>
    </source>
</evidence>
<dbReference type="PANTHER" id="PTHR47926">
    <property type="entry name" value="PENTATRICOPEPTIDE REPEAT-CONTAINING PROTEIN"/>
    <property type="match status" value="1"/>
</dbReference>
<dbReference type="InterPro" id="IPR011990">
    <property type="entry name" value="TPR-like_helical_dom_sf"/>
</dbReference>
<sequence length="138" mass="15346">MSNALIDLYSKCGCVEDAMEIFEKMPRRDKFTWTAMIAGLAVNGNCEKALDLFARMLVMSVRPDEVTYIGVLSACAHAGFIDEGREIFRSMINTHGIQPNVTHYGCLVDLLGRAGRINEALETILNMPMNPNSRYGEP</sequence>
<gene>
    <name evidence="3" type="primary">PCMP-E51</name>
    <name evidence="3" type="ORF">KSP39_PZI023671</name>
</gene>
<reference evidence="3 4" key="1">
    <citation type="journal article" date="2022" name="Nat. Plants">
        <title>Genomes of leafy and leafless Platanthera orchids illuminate the evolution of mycoheterotrophy.</title>
        <authorList>
            <person name="Li M.H."/>
            <person name="Liu K.W."/>
            <person name="Li Z."/>
            <person name="Lu H.C."/>
            <person name="Ye Q.L."/>
            <person name="Zhang D."/>
            <person name="Wang J.Y."/>
            <person name="Li Y.F."/>
            <person name="Zhong Z.M."/>
            <person name="Liu X."/>
            <person name="Yu X."/>
            <person name="Liu D.K."/>
            <person name="Tu X.D."/>
            <person name="Liu B."/>
            <person name="Hao Y."/>
            <person name="Liao X.Y."/>
            <person name="Jiang Y.T."/>
            <person name="Sun W.H."/>
            <person name="Chen J."/>
            <person name="Chen Y.Q."/>
            <person name="Ai Y."/>
            <person name="Zhai J.W."/>
            <person name="Wu S.S."/>
            <person name="Zhou Z."/>
            <person name="Hsiao Y.Y."/>
            <person name="Wu W.L."/>
            <person name="Chen Y.Y."/>
            <person name="Lin Y.F."/>
            <person name="Hsu J.L."/>
            <person name="Li C.Y."/>
            <person name="Wang Z.W."/>
            <person name="Zhao X."/>
            <person name="Zhong W.Y."/>
            <person name="Ma X.K."/>
            <person name="Ma L."/>
            <person name="Huang J."/>
            <person name="Chen G.Z."/>
            <person name="Huang M.Z."/>
            <person name="Huang L."/>
            <person name="Peng D.H."/>
            <person name="Luo Y.B."/>
            <person name="Zou S.Q."/>
            <person name="Chen S.P."/>
            <person name="Lan S."/>
            <person name="Tsai W.C."/>
            <person name="Van de Peer Y."/>
            <person name="Liu Z.J."/>
        </authorList>
    </citation>
    <scope>NUCLEOTIDE SEQUENCE [LARGE SCALE GENOMIC DNA]</scope>
    <source>
        <strain evidence="3">Lor287</strain>
    </source>
</reference>
<feature type="repeat" description="PPR" evidence="2">
    <location>
        <begin position="1"/>
        <end position="28"/>
    </location>
</feature>